<dbReference type="InParanoid" id="W5LCU4"/>
<sequence>MFGSAKKYRTHKKNKKKNTQSSARWARGSPAGNPRVAHIISSKLTALTFCLTDLPVCLTESERERDLRLERTARKDPQSEGHLLFHQTLKLQDPPDLYTHHTHIHTHTTMDLHTKKQEDHPKLRSCSTINTFYHETQQELARLGQTILSKDGQIAELKARLARHERTTVGPVEGEDLVGPSRSLVGSLCKEIHKLKQKLKDQELDAAQKLDSSKREIQVLQQKLREKEQELESVRQRPEHQKDQEIQHLHSILAERDRTQATKNVLYSSLVAEAEELRVQLGATVRVCQDLLGRLEKEKSRTTNTEHRGSEMMDGSEVAHLNSLVNRLKEENQQLKNRVAYVENLNSRWQKYDVSREEYVRGLCQKLKESTGMAAPGGTALYQQEIGRLNRLLEEKMLECERLSRERDSGSLRDRERIQMLEQQVEAYIEDFKSERADRERAQDKILNLEEEVTRLKLQIHAQHVKEPQPTRRLPISLKKPSRKQTETAEPLLRNSPPESSAKRTIGQSLAQDPTDLMCPRCMAVYDEKNTDEYFNHCTDCAKL</sequence>
<evidence type="ECO:0000256" key="6">
    <source>
        <dbReference type="ARBA" id="ARBA00023054"/>
    </source>
</evidence>
<evidence type="ECO:0000256" key="8">
    <source>
        <dbReference type="SAM" id="Coils"/>
    </source>
</evidence>
<keyword evidence="5" id="KW-0862">Zinc</keyword>
<dbReference type="Bgee" id="ENSAMXG00000017148">
    <property type="expression patterns" value="Expressed in mesonephros and 11 other cell types or tissues"/>
</dbReference>
<dbReference type="GO" id="GO:0071222">
    <property type="term" value="P:cellular response to lipopolysaccharide"/>
    <property type="evidence" value="ECO:0007669"/>
    <property type="project" value="TreeGrafter"/>
</dbReference>
<evidence type="ECO:0000259" key="10">
    <source>
        <dbReference type="PROSITE" id="PS51801"/>
    </source>
</evidence>
<reference evidence="11" key="4">
    <citation type="submission" date="2025-09" db="UniProtKB">
        <authorList>
            <consortium name="Ensembl"/>
        </authorList>
    </citation>
    <scope>IDENTIFICATION</scope>
</reference>
<dbReference type="PROSITE" id="PS51801">
    <property type="entry name" value="ZF_CCHC_NOA"/>
    <property type="match status" value="1"/>
</dbReference>
<dbReference type="AlphaFoldDB" id="W5LCU4"/>
<feature type="compositionally biased region" description="Basic residues" evidence="9">
    <location>
        <begin position="1"/>
        <end position="18"/>
    </location>
</feature>
<feature type="coiled-coil region" evidence="8">
    <location>
        <begin position="386"/>
        <end position="459"/>
    </location>
</feature>
<dbReference type="GeneTree" id="ENSGT00510000046908"/>
<dbReference type="HOGENOM" id="CLU_039735_0_0_1"/>
<dbReference type="Pfam" id="PF12180">
    <property type="entry name" value="EABR"/>
    <property type="match status" value="1"/>
</dbReference>
<dbReference type="PANTHER" id="PTHR31882:SF6">
    <property type="entry name" value="TNFAIP3-INTERACTING PROTEIN 2"/>
    <property type="match status" value="1"/>
</dbReference>
<evidence type="ECO:0000313" key="11">
    <source>
        <dbReference type="Ensembl" id="ENSAMXP00000017656.2"/>
    </source>
</evidence>
<evidence type="ECO:0000256" key="4">
    <source>
        <dbReference type="ARBA" id="ARBA00022771"/>
    </source>
</evidence>
<evidence type="ECO:0000256" key="1">
    <source>
        <dbReference type="ARBA" id="ARBA00004496"/>
    </source>
</evidence>
<proteinExistence type="predicted"/>
<comment type="subcellular location">
    <subcellularLocation>
        <location evidence="1">Cytoplasm</location>
    </subcellularLocation>
</comment>
<evidence type="ECO:0000256" key="5">
    <source>
        <dbReference type="ARBA" id="ARBA00022833"/>
    </source>
</evidence>
<accession>W5LCU4</accession>
<organism evidence="11 12">
    <name type="scientific">Astyanax mexicanus</name>
    <name type="common">Blind cave fish</name>
    <name type="synonym">Astyanax fasciatus mexicanus</name>
    <dbReference type="NCBI Taxonomy" id="7994"/>
    <lineage>
        <taxon>Eukaryota</taxon>
        <taxon>Metazoa</taxon>
        <taxon>Chordata</taxon>
        <taxon>Craniata</taxon>
        <taxon>Vertebrata</taxon>
        <taxon>Euteleostomi</taxon>
        <taxon>Actinopterygii</taxon>
        <taxon>Neopterygii</taxon>
        <taxon>Teleostei</taxon>
        <taxon>Ostariophysi</taxon>
        <taxon>Characiformes</taxon>
        <taxon>Characoidei</taxon>
        <taxon>Acestrorhamphidae</taxon>
        <taxon>Acestrorhamphinae</taxon>
        <taxon>Astyanax</taxon>
    </lineage>
</organism>
<dbReference type="PANTHER" id="PTHR31882">
    <property type="entry name" value="TNFAIP3-INTERACTING PROTEIN COILED COIL FAMILY MEMBER"/>
    <property type="match status" value="1"/>
</dbReference>
<keyword evidence="12" id="KW-1185">Reference proteome</keyword>
<dbReference type="Gene3D" id="1.20.5.990">
    <property type="entry name" value="Nemo cc2-lz domain - 1d5 darpin complex"/>
    <property type="match status" value="1"/>
</dbReference>
<dbReference type="GO" id="GO:0005737">
    <property type="term" value="C:cytoplasm"/>
    <property type="evidence" value="ECO:0007669"/>
    <property type="project" value="UniProtKB-SubCell"/>
</dbReference>
<reference evidence="12" key="2">
    <citation type="journal article" date="2014" name="Nat. Commun.">
        <title>The cavefish genome reveals candidate genes for eye loss.</title>
        <authorList>
            <person name="McGaugh S.E."/>
            <person name="Gross J.B."/>
            <person name="Aken B."/>
            <person name="Blin M."/>
            <person name="Borowsky R."/>
            <person name="Chalopin D."/>
            <person name="Hinaux H."/>
            <person name="Jeffery W.R."/>
            <person name="Keene A."/>
            <person name="Ma L."/>
            <person name="Minx P."/>
            <person name="Murphy D."/>
            <person name="O'Quin K.E."/>
            <person name="Retaux S."/>
            <person name="Rohner N."/>
            <person name="Searle S.M."/>
            <person name="Stahl B.A."/>
            <person name="Tabin C."/>
            <person name="Volff J.N."/>
            <person name="Yoshizawa M."/>
            <person name="Warren W.C."/>
        </authorList>
    </citation>
    <scope>NUCLEOTIDE SEQUENCE [LARGE SCALE GENOMIC DNA]</scope>
    <source>
        <strain evidence="12">female</strain>
    </source>
</reference>
<reference evidence="11" key="3">
    <citation type="submission" date="2025-08" db="UniProtKB">
        <authorList>
            <consortium name="Ensembl"/>
        </authorList>
    </citation>
    <scope>IDENTIFICATION</scope>
</reference>
<dbReference type="GO" id="GO:0070530">
    <property type="term" value="F:K63-linked polyubiquitin modification-dependent protein binding"/>
    <property type="evidence" value="ECO:0007669"/>
    <property type="project" value="InterPro"/>
</dbReference>
<name>W5LCU4_ASTMX</name>
<keyword evidence="3" id="KW-0479">Metal-binding</keyword>
<evidence type="ECO:0000256" key="3">
    <source>
        <dbReference type="ARBA" id="ARBA00022723"/>
    </source>
</evidence>
<evidence type="ECO:0000256" key="7">
    <source>
        <dbReference type="PROSITE-ProRule" id="PRU01142"/>
    </source>
</evidence>
<feature type="region of interest" description="Disordered" evidence="9">
    <location>
        <begin position="1"/>
        <end position="34"/>
    </location>
</feature>
<evidence type="ECO:0000256" key="2">
    <source>
        <dbReference type="ARBA" id="ARBA00022490"/>
    </source>
</evidence>
<protein>
    <submittedName>
        <fullName evidence="11">TNFAIP3 interacting protein 2</fullName>
    </submittedName>
</protein>
<feature type="domain" description="CCHC NOA-type" evidence="10">
    <location>
        <begin position="511"/>
        <end position="543"/>
    </location>
</feature>
<keyword evidence="6 8" id="KW-0175">Coiled coil</keyword>
<dbReference type="Ensembl" id="ENSAMXT00000017656.2">
    <property type="protein sequence ID" value="ENSAMXP00000017656.2"/>
    <property type="gene ID" value="ENSAMXG00000017148.2"/>
</dbReference>
<keyword evidence="4 7" id="KW-0863">Zinc-finger</keyword>
<evidence type="ECO:0000256" key="9">
    <source>
        <dbReference type="SAM" id="MobiDB-lite"/>
    </source>
</evidence>
<keyword evidence="2" id="KW-0963">Cytoplasm</keyword>
<reference evidence="12" key="1">
    <citation type="submission" date="2013-03" db="EMBL/GenBank/DDBJ databases">
        <authorList>
            <person name="Jeffery W."/>
            <person name="Warren W."/>
            <person name="Wilson R.K."/>
        </authorList>
    </citation>
    <scope>NUCLEOTIDE SEQUENCE</scope>
    <source>
        <strain evidence="12">female</strain>
    </source>
</reference>
<feature type="coiled-coil region" evidence="8">
    <location>
        <begin position="185"/>
        <end position="237"/>
    </location>
</feature>
<dbReference type="InterPro" id="IPR022008">
    <property type="entry name" value="EABR"/>
</dbReference>
<dbReference type="GO" id="GO:0034134">
    <property type="term" value="P:toll-like receptor 2 signaling pathway"/>
    <property type="evidence" value="ECO:0007669"/>
    <property type="project" value="TreeGrafter"/>
</dbReference>
<dbReference type="GO" id="GO:0034138">
    <property type="term" value="P:toll-like receptor 3 signaling pathway"/>
    <property type="evidence" value="ECO:0007669"/>
    <property type="project" value="TreeGrafter"/>
</dbReference>
<dbReference type="FunCoup" id="W5LCU4">
    <property type="interactions" value="1025"/>
</dbReference>
<feature type="region of interest" description="Disordered" evidence="9">
    <location>
        <begin position="465"/>
        <end position="509"/>
    </location>
</feature>
<dbReference type="eggNOG" id="ENOG502QUCD">
    <property type="taxonomic scope" value="Eukaryota"/>
</dbReference>
<dbReference type="GO" id="GO:0043123">
    <property type="term" value="P:positive regulation of canonical NF-kappaB signal transduction"/>
    <property type="evidence" value="ECO:0007669"/>
    <property type="project" value="TreeGrafter"/>
</dbReference>
<feature type="coiled-coil region" evidence="8">
    <location>
        <begin position="318"/>
        <end position="345"/>
    </location>
</feature>
<dbReference type="InterPro" id="IPR034735">
    <property type="entry name" value="NEMO_ZF"/>
</dbReference>
<dbReference type="GO" id="GO:0008270">
    <property type="term" value="F:zinc ion binding"/>
    <property type="evidence" value="ECO:0007669"/>
    <property type="project" value="UniProtKB-KW"/>
</dbReference>
<dbReference type="GO" id="GO:0006357">
    <property type="term" value="P:regulation of transcription by RNA polymerase II"/>
    <property type="evidence" value="ECO:0007669"/>
    <property type="project" value="TreeGrafter"/>
</dbReference>
<evidence type="ECO:0000313" key="12">
    <source>
        <dbReference type="Proteomes" id="UP000018467"/>
    </source>
</evidence>
<dbReference type="Proteomes" id="UP000018467">
    <property type="component" value="Unassembled WGS sequence"/>
</dbReference>